<name>A0A402BDP6_9CHLR</name>
<evidence type="ECO:0000256" key="1">
    <source>
        <dbReference type="ARBA" id="ARBA00022737"/>
    </source>
</evidence>
<dbReference type="RefSeq" id="WP_126629700.1">
    <property type="nucleotide sequence ID" value="NZ_BIFT01000002.1"/>
</dbReference>
<dbReference type="Gene3D" id="1.25.40.10">
    <property type="entry name" value="Tetratricopeptide repeat domain"/>
    <property type="match status" value="2"/>
</dbReference>
<dbReference type="PROSITE" id="PS50943">
    <property type="entry name" value="HTH_CROC1"/>
    <property type="match status" value="1"/>
</dbReference>
<dbReference type="InterPro" id="IPR001387">
    <property type="entry name" value="Cro/C1-type_HTH"/>
</dbReference>
<dbReference type="Pfam" id="PF00931">
    <property type="entry name" value="NB-ARC"/>
    <property type="match status" value="1"/>
</dbReference>
<dbReference type="SUPFAM" id="SSF48452">
    <property type="entry name" value="TPR-like"/>
    <property type="match status" value="3"/>
</dbReference>
<dbReference type="CDD" id="cd00093">
    <property type="entry name" value="HTH_XRE"/>
    <property type="match status" value="1"/>
</dbReference>
<dbReference type="Pfam" id="PF25000">
    <property type="entry name" value="DUF7779"/>
    <property type="match status" value="1"/>
</dbReference>
<feature type="repeat" description="TPR" evidence="3">
    <location>
        <begin position="524"/>
        <end position="557"/>
    </location>
</feature>
<evidence type="ECO:0000259" key="4">
    <source>
        <dbReference type="PROSITE" id="PS50943"/>
    </source>
</evidence>
<dbReference type="PANTHER" id="PTHR45641">
    <property type="entry name" value="TETRATRICOPEPTIDE REPEAT PROTEIN (AFU_ORTHOLOGUE AFUA_6G03870)"/>
    <property type="match status" value="1"/>
</dbReference>
<dbReference type="InterPro" id="IPR011990">
    <property type="entry name" value="TPR-like_helical_dom_sf"/>
</dbReference>
<dbReference type="PRINTS" id="PR00381">
    <property type="entry name" value="KINESINLIGHT"/>
</dbReference>
<feature type="domain" description="HTH cro/C1-type" evidence="4">
    <location>
        <begin position="13"/>
        <end position="68"/>
    </location>
</feature>
<dbReference type="Pfam" id="PF13560">
    <property type="entry name" value="HTH_31"/>
    <property type="match status" value="1"/>
</dbReference>
<dbReference type="GO" id="GO:0003677">
    <property type="term" value="F:DNA binding"/>
    <property type="evidence" value="ECO:0007669"/>
    <property type="project" value="InterPro"/>
</dbReference>
<proteinExistence type="predicted"/>
<dbReference type="Gene3D" id="1.10.260.40">
    <property type="entry name" value="lambda repressor-like DNA-binding domains"/>
    <property type="match status" value="1"/>
</dbReference>
<reference evidence="6" key="1">
    <citation type="submission" date="2018-12" db="EMBL/GenBank/DDBJ databases">
        <title>Tengunoibacter tsumagoiensis gen. nov., sp. nov., Dictyobacter kobayashii sp. nov., D. alpinus sp. nov., and D. joshuensis sp. nov. and description of Dictyobacteraceae fam. nov. within the order Ktedonobacterales isolated from Tengu-no-mugimeshi.</title>
        <authorList>
            <person name="Wang C.M."/>
            <person name="Zheng Y."/>
            <person name="Sakai Y."/>
            <person name="Toyoda A."/>
            <person name="Minakuchi Y."/>
            <person name="Abe K."/>
            <person name="Yokota A."/>
            <person name="Yabe S."/>
        </authorList>
    </citation>
    <scope>NUCLEOTIDE SEQUENCE [LARGE SCALE GENOMIC DNA]</scope>
    <source>
        <strain evidence="6">Uno16</strain>
    </source>
</reference>
<sequence length="854" mass="97055">MGTNEIFPFGDLLKNYRKRKHITQRNLAILLGVHYNTIWAWEQGDYLPGTRGIVLELARLLDLDTSDTGALLEASLTALPPYWNIPYQRNAFFTGREVYLKKLYHLLGAEQEVHSTQSCVLSGMSGIGKTQIALEYAYRYHHEFSAVFWLAAETQESLITSCTSIAAILKLDEQHQKEQYKILSAVKEWLTFHRQWLVIVDNVEHLEVIRPVLPAARQGSLLFTTRLQTLGSLAPVIPVERMSHDESRTLFLIRRAFSQDLHPSPSTVEEHMTDSIVALLDGLPLALDQAGAYIAKTGCSPSDFSTLFNANPFQLLDEREHLATYPFSVAKTFTLSFSRIQQTNPAAAALLGICSFLAPDAIPEALITENIGCLDAHVREWISTPFTWQTLFEDLLSHSLVNRHAHTKTISLHRLVKTILTQALPEDDRRIFLDQALCLVNQAFPALFEQIEYWSWCEQVVPHALTVLHHCEQETLSSLYRSELLTKTAAYLTVRARYNEAEKLYQHMLALQQQTLGRIHAEVAGTLNQLGKLAYWQGKYAEAETNFRQSLDIRENVLGSLHPDVAACLNNLGDLSLKQGQYAEAERLFQRALLIREKAQGPMHSAVALPLNNLALLYFMQERYTEAEPLYDRALQLREQSQSSMQLELAFPLNNLAMVYAALNRYEEAEALYRRAIRIREQAQGSGHPDLASPLTNLADLSVKQGKYHEAAALYQRALKNLEESLGSDHQEASYCIRGLAELAAKQGEEKQAEEMFLRALQIQERALGQHHPELLELLCELAQLYRFQQRYEEAEPLYQRALAIGKEAFGPSHKRFRVVLQHYTALLYTTQRNREAAQLEHLYASLSEDVPHM</sequence>
<feature type="repeat" description="TPR" evidence="3">
    <location>
        <begin position="650"/>
        <end position="683"/>
    </location>
</feature>
<dbReference type="InterPro" id="IPR010982">
    <property type="entry name" value="Lambda_DNA-bd_dom_sf"/>
</dbReference>
<dbReference type="SMART" id="SM00028">
    <property type="entry name" value="TPR"/>
    <property type="match status" value="8"/>
</dbReference>
<dbReference type="PROSITE" id="PS50005">
    <property type="entry name" value="TPR"/>
    <property type="match status" value="6"/>
</dbReference>
<dbReference type="PANTHER" id="PTHR45641:SF19">
    <property type="entry name" value="NEPHROCYSTIN-3"/>
    <property type="match status" value="1"/>
</dbReference>
<feature type="repeat" description="TPR" evidence="3">
    <location>
        <begin position="776"/>
        <end position="809"/>
    </location>
</feature>
<keyword evidence="2 3" id="KW-0802">TPR repeat</keyword>
<dbReference type="GO" id="GO:0043531">
    <property type="term" value="F:ADP binding"/>
    <property type="evidence" value="ECO:0007669"/>
    <property type="project" value="InterPro"/>
</dbReference>
<dbReference type="OrthoDB" id="135595at2"/>
<dbReference type="InterPro" id="IPR027417">
    <property type="entry name" value="P-loop_NTPase"/>
</dbReference>
<accession>A0A402BDP6</accession>
<evidence type="ECO:0000313" key="6">
    <source>
        <dbReference type="Proteomes" id="UP000287171"/>
    </source>
</evidence>
<gene>
    <name evidence="5" type="ORF">KDA_49230</name>
</gene>
<evidence type="ECO:0000313" key="5">
    <source>
        <dbReference type="EMBL" id="GCE29439.1"/>
    </source>
</evidence>
<dbReference type="Gene3D" id="3.40.50.300">
    <property type="entry name" value="P-loop containing nucleotide triphosphate hydrolases"/>
    <property type="match status" value="1"/>
</dbReference>
<dbReference type="InterPro" id="IPR002182">
    <property type="entry name" value="NB-ARC"/>
</dbReference>
<dbReference type="SUPFAM" id="SSF47413">
    <property type="entry name" value="lambda repressor-like DNA-binding domains"/>
    <property type="match status" value="1"/>
</dbReference>
<dbReference type="Pfam" id="PF13424">
    <property type="entry name" value="TPR_12"/>
    <property type="match status" value="3"/>
</dbReference>
<dbReference type="SMART" id="SM00530">
    <property type="entry name" value="HTH_XRE"/>
    <property type="match status" value="1"/>
</dbReference>
<dbReference type="Proteomes" id="UP000287171">
    <property type="component" value="Unassembled WGS sequence"/>
</dbReference>
<evidence type="ECO:0000256" key="2">
    <source>
        <dbReference type="ARBA" id="ARBA00022803"/>
    </source>
</evidence>
<dbReference type="Pfam" id="PF13374">
    <property type="entry name" value="TPR_10"/>
    <property type="match status" value="2"/>
</dbReference>
<organism evidence="5 6">
    <name type="scientific">Dictyobacter alpinus</name>
    <dbReference type="NCBI Taxonomy" id="2014873"/>
    <lineage>
        <taxon>Bacteria</taxon>
        <taxon>Bacillati</taxon>
        <taxon>Chloroflexota</taxon>
        <taxon>Ktedonobacteria</taxon>
        <taxon>Ktedonobacterales</taxon>
        <taxon>Dictyobacteraceae</taxon>
        <taxon>Dictyobacter</taxon>
    </lineage>
</organism>
<comment type="caution">
    <text evidence="5">The sequence shown here is derived from an EMBL/GenBank/DDBJ whole genome shotgun (WGS) entry which is preliminary data.</text>
</comment>
<feature type="repeat" description="TPR" evidence="3">
    <location>
        <begin position="566"/>
        <end position="599"/>
    </location>
</feature>
<dbReference type="EMBL" id="BIFT01000002">
    <property type="protein sequence ID" value="GCE29439.1"/>
    <property type="molecule type" value="Genomic_DNA"/>
</dbReference>
<dbReference type="SUPFAM" id="SSF52540">
    <property type="entry name" value="P-loop containing nucleoside triphosphate hydrolases"/>
    <property type="match status" value="1"/>
</dbReference>
<keyword evidence="1" id="KW-0677">Repeat</keyword>
<feature type="repeat" description="TPR" evidence="3">
    <location>
        <begin position="692"/>
        <end position="725"/>
    </location>
</feature>
<evidence type="ECO:0000256" key="3">
    <source>
        <dbReference type="PROSITE-ProRule" id="PRU00339"/>
    </source>
</evidence>
<dbReference type="InterPro" id="IPR056681">
    <property type="entry name" value="DUF7779"/>
</dbReference>
<feature type="repeat" description="TPR" evidence="3">
    <location>
        <begin position="608"/>
        <end position="641"/>
    </location>
</feature>
<dbReference type="InterPro" id="IPR019734">
    <property type="entry name" value="TPR_rpt"/>
</dbReference>
<keyword evidence="6" id="KW-1185">Reference proteome</keyword>
<dbReference type="NCBIfam" id="NF040586">
    <property type="entry name" value="FxSxx_TPR"/>
    <property type="match status" value="1"/>
</dbReference>
<dbReference type="AlphaFoldDB" id="A0A402BDP6"/>
<protein>
    <submittedName>
        <fullName evidence="5">Tetratricopeptide repeat protein</fullName>
    </submittedName>
</protein>